<keyword evidence="3" id="KW-1185">Reference proteome</keyword>
<keyword evidence="1" id="KW-0812">Transmembrane</keyword>
<feature type="transmembrane region" description="Helical" evidence="1">
    <location>
        <begin position="91"/>
        <end position="118"/>
    </location>
</feature>
<dbReference type="OrthoDB" id="3501153at2759"/>
<dbReference type="PANTHER" id="PTHR35896">
    <property type="entry name" value="IG-LIKE DOMAIN-CONTAINING PROTEIN"/>
    <property type="match status" value="1"/>
</dbReference>
<evidence type="ECO:0000256" key="1">
    <source>
        <dbReference type="SAM" id="Phobius"/>
    </source>
</evidence>
<name>A0A8H4RFX6_9HELO</name>
<comment type="caution">
    <text evidence="2">The sequence shown here is derived from an EMBL/GenBank/DDBJ whole genome shotgun (WGS) entry which is preliminary data.</text>
</comment>
<protein>
    <submittedName>
        <fullName evidence="2">Uncharacterized protein</fullName>
    </submittedName>
</protein>
<dbReference type="Proteomes" id="UP000566819">
    <property type="component" value="Unassembled WGS sequence"/>
</dbReference>
<accession>A0A8H4RFX6</accession>
<dbReference type="EMBL" id="JAAMPI010000792">
    <property type="protein sequence ID" value="KAF4628576.1"/>
    <property type="molecule type" value="Genomic_DNA"/>
</dbReference>
<organism evidence="2 3">
    <name type="scientific">Cudoniella acicularis</name>
    <dbReference type="NCBI Taxonomy" id="354080"/>
    <lineage>
        <taxon>Eukaryota</taxon>
        <taxon>Fungi</taxon>
        <taxon>Dikarya</taxon>
        <taxon>Ascomycota</taxon>
        <taxon>Pezizomycotina</taxon>
        <taxon>Leotiomycetes</taxon>
        <taxon>Helotiales</taxon>
        <taxon>Tricladiaceae</taxon>
        <taxon>Cudoniella</taxon>
    </lineage>
</organism>
<evidence type="ECO:0000313" key="3">
    <source>
        <dbReference type="Proteomes" id="UP000566819"/>
    </source>
</evidence>
<reference evidence="2 3" key="1">
    <citation type="submission" date="2020-03" db="EMBL/GenBank/DDBJ databases">
        <title>Draft Genome Sequence of Cudoniella acicularis.</title>
        <authorList>
            <person name="Buettner E."/>
            <person name="Kellner H."/>
        </authorList>
    </citation>
    <scope>NUCLEOTIDE SEQUENCE [LARGE SCALE GENOMIC DNA]</scope>
    <source>
        <strain evidence="2 3">DSM 108380</strain>
    </source>
</reference>
<dbReference type="AlphaFoldDB" id="A0A8H4RFX6"/>
<dbReference type="InterPro" id="IPR053008">
    <property type="entry name" value="Phomopsin_biosynth_assoc"/>
</dbReference>
<dbReference type="PANTHER" id="PTHR35896:SF3">
    <property type="entry name" value="MAJOR FACILITATOR SUPERFAMILY TRANSPORTER"/>
    <property type="match status" value="1"/>
</dbReference>
<proteinExistence type="predicted"/>
<sequence>MVHYGPSHLLVMITVYYRDELGAELGGELLGGKYQQSIMDTEVQNGDSTIMLSESESEPFLKGSESAEAPSRRWSFTSLDIRRRFRTLRSWWISSPPVVSHSIVFIITTLFWGFYFLLLPNLSFIPHFLQHSEGNSTIIPGADYFHCGDSIEAAKVRGCEYDILNNHWVPAMCIDEDAIREYQSDESWFGYADQNHTELLDIKTMGETPVYYTNERDHIVHCAMLWRKQFRALMDGRRYLDSIIVDEEHTIHCSKYLIEMSEWGPDFREMPIEVHVGYAGCHMKKELV</sequence>
<keyword evidence="1" id="KW-0472">Membrane</keyword>
<gene>
    <name evidence="2" type="ORF">G7Y89_g9575</name>
</gene>
<keyword evidence="1" id="KW-1133">Transmembrane helix</keyword>
<evidence type="ECO:0000313" key="2">
    <source>
        <dbReference type="EMBL" id="KAF4628576.1"/>
    </source>
</evidence>